<keyword evidence="3" id="KW-0630">Potassium</keyword>
<dbReference type="KEGG" id="phy:AJ81_03735"/>
<dbReference type="SUPFAM" id="SSF51735">
    <property type="entry name" value="NAD(P)-binding Rossmann-fold domains"/>
    <property type="match status" value="1"/>
</dbReference>
<dbReference type="PaxDb" id="1123384-AJ81_03735"/>
<accession>A0A0X1KQH2</accession>
<dbReference type="Gene3D" id="3.40.50.720">
    <property type="entry name" value="NAD(P)-binding Rossmann-like Domain"/>
    <property type="match status" value="1"/>
</dbReference>
<organism evidence="6 7">
    <name type="scientific">Pseudothermotoga hypogea DSM 11164 = NBRC 106472</name>
    <dbReference type="NCBI Taxonomy" id="1123384"/>
    <lineage>
        <taxon>Bacteria</taxon>
        <taxon>Thermotogati</taxon>
        <taxon>Thermotogota</taxon>
        <taxon>Thermotogae</taxon>
        <taxon>Thermotogales</taxon>
        <taxon>Thermotogaceae</taxon>
        <taxon>Pseudothermotoga</taxon>
    </lineage>
</organism>
<dbReference type="PATRIC" id="fig|1123384.7.peg.729"/>
<dbReference type="InterPro" id="IPR050721">
    <property type="entry name" value="Trk_Ktr_HKT_K-transport"/>
</dbReference>
<evidence type="ECO:0000256" key="2">
    <source>
        <dbReference type="ARBA" id="ARBA00022538"/>
    </source>
</evidence>
<keyword evidence="4" id="KW-0406">Ion transport</keyword>
<dbReference type="EMBL" id="CP007141">
    <property type="protein sequence ID" value="AJC73471.1"/>
    <property type="molecule type" value="Genomic_DNA"/>
</dbReference>
<evidence type="ECO:0000259" key="5">
    <source>
        <dbReference type="PROSITE" id="PS51201"/>
    </source>
</evidence>
<keyword evidence="1" id="KW-0813">Transport</keyword>
<keyword evidence="7" id="KW-1185">Reference proteome</keyword>
<feature type="domain" description="RCK N-terminal" evidence="5">
    <location>
        <begin position="6"/>
        <end position="123"/>
    </location>
</feature>
<dbReference type="OrthoDB" id="9775180at2"/>
<name>A0A0X1KQH2_9THEM</name>
<dbReference type="GO" id="GO:0005886">
    <property type="term" value="C:plasma membrane"/>
    <property type="evidence" value="ECO:0007669"/>
    <property type="project" value="InterPro"/>
</dbReference>
<protein>
    <submittedName>
        <fullName evidence="6">Potassium transporter TrkA</fullName>
    </submittedName>
</protein>
<evidence type="ECO:0000256" key="1">
    <source>
        <dbReference type="ARBA" id="ARBA00022448"/>
    </source>
</evidence>
<evidence type="ECO:0000313" key="7">
    <source>
        <dbReference type="Proteomes" id="UP000077469"/>
    </source>
</evidence>
<gene>
    <name evidence="6" type="ORF">AJ81_03735</name>
</gene>
<dbReference type="Proteomes" id="UP000077469">
    <property type="component" value="Chromosome"/>
</dbReference>
<dbReference type="PANTHER" id="PTHR43833:SF5">
    <property type="entry name" value="TRK SYSTEM POTASSIUM UPTAKE PROTEIN TRKA"/>
    <property type="match status" value="1"/>
</dbReference>
<evidence type="ECO:0000256" key="4">
    <source>
        <dbReference type="ARBA" id="ARBA00023065"/>
    </source>
</evidence>
<dbReference type="InterPro" id="IPR036291">
    <property type="entry name" value="NAD(P)-bd_dom_sf"/>
</dbReference>
<dbReference type="RefSeq" id="WP_031505274.1">
    <property type="nucleotide sequence ID" value="NC_022795.1"/>
</dbReference>
<dbReference type="AlphaFoldDB" id="A0A0X1KQH2"/>
<sequence>MKKTESLYVVIAGCGRIGSIVATSLSVSGSNVVVIDTDETALENLPEEFTGFKINGDVTEISVLREARLDKADVLVALTGDDNTNFMVSTVAKRFFGVKRVIARVNDPSNEDIFKEFDIDIVSPTRLTAMSILRELGVRET</sequence>
<dbReference type="GO" id="GO:0015079">
    <property type="term" value="F:potassium ion transmembrane transporter activity"/>
    <property type="evidence" value="ECO:0007669"/>
    <property type="project" value="InterPro"/>
</dbReference>
<keyword evidence="2" id="KW-0633">Potassium transport</keyword>
<dbReference type="InterPro" id="IPR003148">
    <property type="entry name" value="RCK_N"/>
</dbReference>
<evidence type="ECO:0000313" key="6">
    <source>
        <dbReference type="EMBL" id="AJC73471.1"/>
    </source>
</evidence>
<dbReference type="PRINTS" id="PR00335">
    <property type="entry name" value="KUPTAKETRKA"/>
</dbReference>
<evidence type="ECO:0000256" key="3">
    <source>
        <dbReference type="ARBA" id="ARBA00022958"/>
    </source>
</evidence>
<dbReference type="STRING" id="1123384.AJ81_03735"/>
<proteinExistence type="predicted"/>
<dbReference type="InterPro" id="IPR006036">
    <property type="entry name" value="K_uptake_TrkA"/>
</dbReference>
<reference evidence="6 7" key="1">
    <citation type="submission" date="2014-01" db="EMBL/GenBank/DDBJ databases">
        <title>Genome sequencing of Thermotog hypogea.</title>
        <authorList>
            <person name="Zhang X."/>
            <person name="Alvare G."/>
            <person name="Fristensky B."/>
            <person name="Chen L."/>
            <person name="Suen T."/>
            <person name="Chen Q."/>
            <person name="Ma K."/>
        </authorList>
    </citation>
    <scope>NUCLEOTIDE SEQUENCE [LARGE SCALE GENOMIC DNA]</scope>
    <source>
        <strain evidence="6 7">DSM 11164</strain>
    </source>
</reference>
<dbReference type="PANTHER" id="PTHR43833">
    <property type="entry name" value="POTASSIUM CHANNEL PROTEIN 2-RELATED-RELATED"/>
    <property type="match status" value="1"/>
</dbReference>
<dbReference type="Pfam" id="PF02254">
    <property type="entry name" value="TrkA_N"/>
    <property type="match status" value="1"/>
</dbReference>
<dbReference type="PROSITE" id="PS51201">
    <property type="entry name" value="RCK_N"/>
    <property type="match status" value="1"/>
</dbReference>